<accession>A0A974DAN3</accession>
<reference evidence="2" key="1">
    <citation type="journal article" date="2016" name="Nature">
        <title>Genome evolution in the allotetraploid frog Xenopus laevis.</title>
        <authorList>
            <person name="Session A.M."/>
            <person name="Uno Y."/>
            <person name="Kwon T."/>
            <person name="Chapman J.A."/>
            <person name="Toyoda A."/>
            <person name="Takahashi S."/>
            <person name="Fukui A."/>
            <person name="Hikosaka A."/>
            <person name="Suzuki A."/>
            <person name="Kondo M."/>
            <person name="van Heeringen S.J."/>
            <person name="Quigley I."/>
            <person name="Heinz S."/>
            <person name="Ogino H."/>
            <person name="Ochi H."/>
            <person name="Hellsten U."/>
            <person name="Lyons J.B."/>
            <person name="Simakov O."/>
            <person name="Putnam N."/>
            <person name="Stites J."/>
            <person name="Kuroki Y."/>
            <person name="Tanaka T."/>
            <person name="Michiue T."/>
            <person name="Watanabe M."/>
            <person name="Bogdanovic O."/>
            <person name="Lister R."/>
            <person name="Georgiou G."/>
            <person name="Paranjpe S.S."/>
            <person name="van Kruijsbergen I."/>
            <person name="Shu S."/>
            <person name="Carlson J."/>
            <person name="Kinoshita T."/>
            <person name="Ohta Y."/>
            <person name="Mawaribuchi S."/>
            <person name="Jenkins J."/>
            <person name="Grimwood J."/>
            <person name="Schmutz J."/>
            <person name="Mitros T."/>
            <person name="Mozaffari S.V."/>
            <person name="Suzuki Y."/>
            <person name="Haramoto Y."/>
            <person name="Yamamoto T.S."/>
            <person name="Takagi C."/>
            <person name="Heald R."/>
            <person name="Miller K."/>
            <person name="Haudenschild C."/>
            <person name="Kitzman J."/>
            <person name="Nakayama T."/>
            <person name="Izutsu Y."/>
            <person name="Robert J."/>
            <person name="Fortriede J."/>
            <person name="Burns K."/>
            <person name="Lotay V."/>
            <person name="Karimi K."/>
            <person name="Yasuoka Y."/>
            <person name="Dichmann D.S."/>
            <person name="Flajnik M.F."/>
            <person name="Houston D.W."/>
            <person name="Shendure J."/>
            <person name="DuPasquier L."/>
            <person name="Vize P.D."/>
            <person name="Zorn A.M."/>
            <person name="Ito M."/>
            <person name="Marcotte E.M."/>
            <person name="Wallingford J.B."/>
            <person name="Ito Y."/>
            <person name="Asashima M."/>
            <person name="Ueno N."/>
            <person name="Matsuda Y."/>
            <person name="Veenstra G.J."/>
            <person name="Fujiyama A."/>
            <person name="Harland R.M."/>
            <person name="Taira M."/>
            <person name="Rokhsar D.S."/>
        </authorList>
    </citation>
    <scope>NUCLEOTIDE SEQUENCE [LARGE SCALE GENOMIC DNA]</scope>
    <source>
        <strain evidence="2">J</strain>
    </source>
</reference>
<sequence>MLHRSEETNYGIKIRCNDNVLTTYLLSLKWSPKRNSNTHTSPVFGTAWRSQNAVGIIYKEDRRATGYVQHANSI</sequence>
<gene>
    <name evidence="1" type="ORF">XELAEV_18017134mg</name>
</gene>
<evidence type="ECO:0000313" key="2">
    <source>
        <dbReference type="Proteomes" id="UP000694892"/>
    </source>
</evidence>
<dbReference type="EMBL" id="CM004470">
    <property type="protein sequence ID" value="OCT88508.1"/>
    <property type="molecule type" value="Genomic_DNA"/>
</dbReference>
<proteinExistence type="predicted"/>
<organism evidence="1 2">
    <name type="scientific">Xenopus laevis</name>
    <name type="common">African clawed frog</name>
    <dbReference type="NCBI Taxonomy" id="8355"/>
    <lineage>
        <taxon>Eukaryota</taxon>
        <taxon>Metazoa</taxon>
        <taxon>Chordata</taxon>
        <taxon>Craniata</taxon>
        <taxon>Vertebrata</taxon>
        <taxon>Euteleostomi</taxon>
        <taxon>Amphibia</taxon>
        <taxon>Batrachia</taxon>
        <taxon>Anura</taxon>
        <taxon>Pipoidea</taxon>
        <taxon>Pipidae</taxon>
        <taxon>Xenopodinae</taxon>
        <taxon>Xenopus</taxon>
        <taxon>Xenopus</taxon>
    </lineage>
</organism>
<evidence type="ECO:0000313" key="1">
    <source>
        <dbReference type="EMBL" id="OCT88508.1"/>
    </source>
</evidence>
<protein>
    <submittedName>
        <fullName evidence="1">Uncharacterized protein</fullName>
    </submittedName>
</protein>
<dbReference type="Proteomes" id="UP000694892">
    <property type="component" value="Chromosome 3L"/>
</dbReference>
<dbReference type="AlphaFoldDB" id="A0A974DAN3"/>
<name>A0A974DAN3_XENLA</name>